<proteinExistence type="predicted"/>
<dbReference type="PROSITE" id="PS51385">
    <property type="entry name" value="YJEF_N"/>
    <property type="match status" value="1"/>
</dbReference>
<name>A0ABP0CXS7_9PEZI</name>
<dbReference type="Gene3D" id="3.40.50.10260">
    <property type="entry name" value="YjeF N-terminal domain"/>
    <property type="match status" value="1"/>
</dbReference>
<gene>
    <name evidence="2" type="primary">EDC3</name>
    <name evidence="2" type="ORF">SBRCBS47491_009789</name>
</gene>
<evidence type="ECO:0000313" key="2">
    <source>
        <dbReference type="EMBL" id="CAK7236888.1"/>
    </source>
</evidence>
<dbReference type="InterPro" id="IPR004443">
    <property type="entry name" value="YjeF_N_dom"/>
</dbReference>
<reference evidence="2 3" key="1">
    <citation type="submission" date="2024-01" db="EMBL/GenBank/DDBJ databases">
        <authorList>
            <person name="Allen C."/>
            <person name="Tagirdzhanova G."/>
        </authorList>
    </citation>
    <scope>NUCLEOTIDE SEQUENCE [LARGE SCALE GENOMIC DNA]</scope>
</reference>
<accession>A0ABP0CXS7</accession>
<dbReference type="PANTHER" id="PTHR13612">
    <property type="entry name" value="ENHANCER OF MRNA-DECAPPING PROTEIN 3"/>
    <property type="match status" value="1"/>
</dbReference>
<evidence type="ECO:0000313" key="3">
    <source>
        <dbReference type="Proteomes" id="UP001642406"/>
    </source>
</evidence>
<keyword evidence="3" id="KW-1185">Reference proteome</keyword>
<dbReference type="SUPFAM" id="SSF64153">
    <property type="entry name" value="YjeF N-terminal domain-like"/>
    <property type="match status" value="1"/>
</dbReference>
<organism evidence="2 3">
    <name type="scientific">Sporothrix bragantina</name>
    <dbReference type="NCBI Taxonomy" id="671064"/>
    <lineage>
        <taxon>Eukaryota</taxon>
        <taxon>Fungi</taxon>
        <taxon>Dikarya</taxon>
        <taxon>Ascomycota</taxon>
        <taxon>Pezizomycotina</taxon>
        <taxon>Sordariomycetes</taxon>
        <taxon>Sordariomycetidae</taxon>
        <taxon>Ophiostomatales</taxon>
        <taxon>Ophiostomataceae</taxon>
        <taxon>Sporothrix</taxon>
    </lineage>
</organism>
<sequence length="314" mass="33939">MLNLENIAHNELGLTEDMMAENAGRGIAEVALGTLSDPANKIRLGQTDTHGAESSAAQILNVPAPTIVILAGNNKSGTRAVAGGRHLRNKGINVLLCVVGIERGERELLDDLRQQVRLYRNFGGRIYSKSELFEHLRKTAIPTLTIDTPRNAATAKAPAVTLIIDALLGLVVSFDELRTGDQATVYELMEWANRNEAFVLAVDVPTGIDPSSGYVSIIDGARLYVRPRYVVALGAPKRGLLEAMTAAEMGDPAASEAAIADDQALDWMLFLADIGLGAAIWKKAGTKIRRGIDFDEKWVLEMKYQGLEMDDDSG</sequence>
<comment type="caution">
    <text evidence="2">The sequence shown here is derived from an EMBL/GenBank/DDBJ whole genome shotgun (WGS) entry which is preliminary data.</text>
</comment>
<evidence type="ECO:0000259" key="1">
    <source>
        <dbReference type="PROSITE" id="PS51385"/>
    </source>
</evidence>
<dbReference type="Pfam" id="PF03853">
    <property type="entry name" value="YjeF_N"/>
    <property type="match status" value="1"/>
</dbReference>
<feature type="domain" description="YjeF N-terminal" evidence="1">
    <location>
        <begin position="1"/>
        <end position="282"/>
    </location>
</feature>
<dbReference type="PANTHER" id="PTHR13612:SF0">
    <property type="entry name" value="ENHANCER OF MRNA-DECAPPING PROTEIN 3"/>
    <property type="match status" value="1"/>
</dbReference>
<dbReference type="Proteomes" id="UP001642406">
    <property type="component" value="Unassembled WGS sequence"/>
</dbReference>
<dbReference type="InterPro" id="IPR036652">
    <property type="entry name" value="YjeF_N_dom_sf"/>
</dbReference>
<protein>
    <submittedName>
        <fullName evidence="2">Enhancer of mRNA decapping</fullName>
    </submittedName>
</protein>
<dbReference type="EMBL" id="CAWUHC010000169">
    <property type="protein sequence ID" value="CAK7236888.1"/>
    <property type="molecule type" value="Genomic_DNA"/>
</dbReference>